<evidence type="ECO:0000259" key="7">
    <source>
        <dbReference type="PROSITE" id="PS50089"/>
    </source>
</evidence>
<evidence type="ECO:0000313" key="9">
    <source>
        <dbReference type="Proteomes" id="UP000758603"/>
    </source>
</evidence>
<protein>
    <recommendedName>
        <fullName evidence="7">RING-type domain-containing protein</fullName>
    </recommendedName>
</protein>
<keyword evidence="6" id="KW-0472">Membrane</keyword>
<keyword evidence="6" id="KW-1133">Transmembrane helix</keyword>
<dbReference type="InterPro" id="IPR001841">
    <property type="entry name" value="Znf_RING"/>
</dbReference>
<gene>
    <name evidence="8" type="ORF">BKA67DRAFT_234514</name>
</gene>
<dbReference type="AlphaFoldDB" id="A0A9P8ZXW2"/>
<accession>A0A9P8ZXW2</accession>
<feature type="region of interest" description="Disordered" evidence="5">
    <location>
        <begin position="284"/>
        <end position="315"/>
    </location>
</feature>
<organism evidence="8 9">
    <name type="scientific">Truncatella angustata</name>
    <dbReference type="NCBI Taxonomy" id="152316"/>
    <lineage>
        <taxon>Eukaryota</taxon>
        <taxon>Fungi</taxon>
        <taxon>Dikarya</taxon>
        <taxon>Ascomycota</taxon>
        <taxon>Pezizomycotina</taxon>
        <taxon>Sordariomycetes</taxon>
        <taxon>Xylariomycetidae</taxon>
        <taxon>Amphisphaeriales</taxon>
        <taxon>Sporocadaceae</taxon>
        <taxon>Truncatella</taxon>
    </lineage>
</organism>
<dbReference type="GO" id="GO:0008270">
    <property type="term" value="F:zinc ion binding"/>
    <property type="evidence" value="ECO:0007669"/>
    <property type="project" value="UniProtKB-KW"/>
</dbReference>
<dbReference type="GeneID" id="70124544"/>
<keyword evidence="6" id="KW-0812">Transmembrane</keyword>
<evidence type="ECO:0000256" key="4">
    <source>
        <dbReference type="PROSITE-ProRule" id="PRU00175"/>
    </source>
</evidence>
<dbReference type="InterPro" id="IPR018957">
    <property type="entry name" value="Znf_C3HC4_RING-type"/>
</dbReference>
<evidence type="ECO:0000256" key="5">
    <source>
        <dbReference type="SAM" id="MobiDB-lite"/>
    </source>
</evidence>
<dbReference type="SMART" id="SM00184">
    <property type="entry name" value="RING"/>
    <property type="match status" value="1"/>
</dbReference>
<sequence length="355" mass="40340">MTVLIFRLILWHLYLVRSLIFALFGLFIRLYRRWNFATMRARKLVSLPMKLPLKLLHKLAPHLRRSRIDGAAVNPPSIRFEMLDEKATLRKDSPPPLEECPICQDPVGVPNPEGTVESWTSLHCSHKFGTICIQTWLQDSLDRDDPHNPNPTCPICRDVAKHPSCGHPVCIVPTFEMQWNAWQQYHTAAMADATFVNFSRPPVRQRNRLQRREGHPSRPSFTPPKRKADTVGECSVCAEASKKKEMEKRILSFVQPQQETQSEFQEELEMGMPSITRKSAVLHMRRGHMSRRNGEPSRVSTNTSPSPSPSPTDDEELHIHRVVCNTPPPRIPTPVPMGASGSSLLVGTRRVSTAF</sequence>
<proteinExistence type="predicted"/>
<keyword evidence="9" id="KW-1185">Reference proteome</keyword>
<dbReference type="Proteomes" id="UP000758603">
    <property type="component" value="Unassembled WGS sequence"/>
</dbReference>
<keyword evidence="2 4" id="KW-0863">Zinc-finger</keyword>
<feature type="domain" description="RING-type" evidence="7">
    <location>
        <begin position="100"/>
        <end position="157"/>
    </location>
</feature>
<dbReference type="RefSeq" id="XP_045959621.1">
    <property type="nucleotide sequence ID" value="XM_046095651.1"/>
</dbReference>
<keyword evidence="1" id="KW-0479">Metal-binding</keyword>
<dbReference type="Pfam" id="PF00097">
    <property type="entry name" value="zf-C3HC4"/>
    <property type="match status" value="1"/>
</dbReference>
<feature type="compositionally biased region" description="Low complexity" evidence="5">
    <location>
        <begin position="296"/>
        <end position="305"/>
    </location>
</feature>
<dbReference type="Gene3D" id="3.30.40.10">
    <property type="entry name" value="Zinc/RING finger domain, C3HC4 (zinc finger)"/>
    <property type="match status" value="1"/>
</dbReference>
<evidence type="ECO:0000256" key="3">
    <source>
        <dbReference type="ARBA" id="ARBA00022833"/>
    </source>
</evidence>
<comment type="caution">
    <text evidence="8">The sequence shown here is derived from an EMBL/GenBank/DDBJ whole genome shotgun (WGS) entry which is preliminary data.</text>
</comment>
<dbReference type="EMBL" id="JAGPXC010000003">
    <property type="protein sequence ID" value="KAH6655356.1"/>
    <property type="molecule type" value="Genomic_DNA"/>
</dbReference>
<evidence type="ECO:0000256" key="1">
    <source>
        <dbReference type="ARBA" id="ARBA00022723"/>
    </source>
</evidence>
<keyword evidence="3" id="KW-0862">Zinc</keyword>
<feature type="region of interest" description="Disordered" evidence="5">
    <location>
        <begin position="201"/>
        <end position="228"/>
    </location>
</feature>
<dbReference type="SUPFAM" id="SSF57850">
    <property type="entry name" value="RING/U-box"/>
    <property type="match status" value="1"/>
</dbReference>
<dbReference type="PROSITE" id="PS50089">
    <property type="entry name" value="ZF_RING_2"/>
    <property type="match status" value="1"/>
</dbReference>
<reference evidence="8" key="1">
    <citation type="journal article" date="2021" name="Nat. Commun.">
        <title>Genetic determinants of endophytism in the Arabidopsis root mycobiome.</title>
        <authorList>
            <person name="Mesny F."/>
            <person name="Miyauchi S."/>
            <person name="Thiergart T."/>
            <person name="Pickel B."/>
            <person name="Atanasova L."/>
            <person name="Karlsson M."/>
            <person name="Huettel B."/>
            <person name="Barry K.W."/>
            <person name="Haridas S."/>
            <person name="Chen C."/>
            <person name="Bauer D."/>
            <person name="Andreopoulos W."/>
            <person name="Pangilinan J."/>
            <person name="LaButti K."/>
            <person name="Riley R."/>
            <person name="Lipzen A."/>
            <person name="Clum A."/>
            <person name="Drula E."/>
            <person name="Henrissat B."/>
            <person name="Kohler A."/>
            <person name="Grigoriev I.V."/>
            <person name="Martin F.M."/>
            <person name="Hacquard S."/>
        </authorList>
    </citation>
    <scope>NUCLEOTIDE SEQUENCE</scope>
    <source>
        <strain evidence="8">MPI-SDFR-AT-0073</strain>
    </source>
</reference>
<dbReference type="OrthoDB" id="8062037at2759"/>
<dbReference type="InterPro" id="IPR013083">
    <property type="entry name" value="Znf_RING/FYVE/PHD"/>
</dbReference>
<evidence type="ECO:0000256" key="2">
    <source>
        <dbReference type="ARBA" id="ARBA00022771"/>
    </source>
</evidence>
<name>A0A9P8ZXW2_9PEZI</name>
<evidence type="ECO:0000313" key="8">
    <source>
        <dbReference type="EMBL" id="KAH6655356.1"/>
    </source>
</evidence>
<feature type="transmembrane region" description="Helical" evidence="6">
    <location>
        <begin position="12"/>
        <end position="31"/>
    </location>
</feature>
<evidence type="ECO:0000256" key="6">
    <source>
        <dbReference type="SAM" id="Phobius"/>
    </source>
</evidence>